<feature type="coiled-coil region" evidence="1">
    <location>
        <begin position="28"/>
        <end position="76"/>
    </location>
</feature>
<evidence type="ECO:0000256" key="1">
    <source>
        <dbReference type="SAM" id="Coils"/>
    </source>
</evidence>
<protein>
    <submittedName>
        <fullName evidence="2">Uncharacterized protein</fullName>
    </submittedName>
</protein>
<dbReference type="Proteomes" id="UP000295399">
    <property type="component" value="Unassembled WGS sequence"/>
</dbReference>
<gene>
    <name evidence="2" type="ORF">EV659_11810</name>
</gene>
<dbReference type="InParanoid" id="A0A4R2P4G2"/>
<dbReference type="EMBL" id="SLXO01000018">
    <property type="protein sequence ID" value="TCP29700.1"/>
    <property type="molecule type" value="Genomic_DNA"/>
</dbReference>
<sequence>MSPRSTRASSPHAHEEARAVARAAWERLRTARRTLERAQDAAVAAEADWRDARDRLRALERVLTAASAANHQAKTEGPHAYAD</sequence>
<keyword evidence="3" id="KW-1185">Reference proteome</keyword>
<name>A0A4R2P4G2_RHOSA</name>
<keyword evidence="1" id="KW-0175">Coiled coil</keyword>
<evidence type="ECO:0000313" key="2">
    <source>
        <dbReference type="EMBL" id="TCP29700.1"/>
    </source>
</evidence>
<proteinExistence type="predicted"/>
<organism evidence="2 3">
    <name type="scientific">Rhodothalassium salexigens DSM 2132</name>
    <dbReference type="NCBI Taxonomy" id="1188247"/>
    <lineage>
        <taxon>Bacteria</taxon>
        <taxon>Pseudomonadati</taxon>
        <taxon>Pseudomonadota</taxon>
        <taxon>Alphaproteobacteria</taxon>
        <taxon>Rhodothalassiales</taxon>
        <taxon>Rhodothalassiaceae</taxon>
        <taxon>Rhodothalassium</taxon>
    </lineage>
</organism>
<comment type="caution">
    <text evidence="2">The sequence shown here is derived from an EMBL/GenBank/DDBJ whole genome shotgun (WGS) entry which is preliminary data.</text>
</comment>
<dbReference type="AlphaFoldDB" id="A0A4R2P4G2"/>
<accession>A0A4R2P4G2</accession>
<reference evidence="2 3" key="1">
    <citation type="submission" date="2019-03" db="EMBL/GenBank/DDBJ databases">
        <title>Genomic Encyclopedia of Type Strains, Phase IV (KMG-IV): sequencing the most valuable type-strain genomes for metagenomic binning, comparative biology and taxonomic classification.</title>
        <authorList>
            <person name="Goeker M."/>
        </authorList>
    </citation>
    <scope>NUCLEOTIDE SEQUENCE [LARGE SCALE GENOMIC DNA]</scope>
    <source>
        <strain evidence="2 3">DSM 2132</strain>
    </source>
</reference>
<dbReference type="RefSeq" id="WP_132709587.1">
    <property type="nucleotide sequence ID" value="NZ_JACIGF010000018.1"/>
</dbReference>
<evidence type="ECO:0000313" key="3">
    <source>
        <dbReference type="Proteomes" id="UP000295399"/>
    </source>
</evidence>